<dbReference type="EMBL" id="JAFBEE010000010">
    <property type="protein sequence ID" value="MBM7615253.1"/>
    <property type="molecule type" value="Genomic_DNA"/>
</dbReference>
<reference evidence="2 3" key="1">
    <citation type="submission" date="2021-01" db="EMBL/GenBank/DDBJ databases">
        <title>Genomic Encyclopedia of Type Strains, Phase IV (KMG-IV): sequencing the most valuable type-strain genomes for metagenomic binning, comparative biology and taxonomic classification.</title>
        <authorList>
            <person name="Goeker M."/>
        </authorList>
    </citation>
    <scope>NUCLEOTIDE SEQUENCE [LARGE SCALE GENOMIC DNA]</scope>
    <source>
        <strain evidence="2 3">DSM 25890</strain>
    </source>
</reference>
<proteinExistence type="predicted"/>
<evidence type="ECO:0000259" key="1">
    <source>
        <dbReference type="Pfam" id="PF18423"/>
    </source>
</evidence>
<dbReference type="Pfam" id="PF18423">
    <property type="entry name" value="zf_CopZ"/>
    <property type="match status" value="1"/>
</dbReference>
<dbReference type="Proteomes" id="UP001314796">
    <property type="component" value="Unassembled WGS sequence"/>
</dbReference>
<keyword evidence="3" id="KW-1185">Reference proteome</keyword>
<sequence>MAGCGCKNKNNIKEIMKRCPLCHDKAHSISYPAVKMVVKEELKELVVAGVYYACDCKDCEVVFFDEDGEQIFLVIDVDFGADFKEVTKEGIKSCGGTCSPVCGG</sequence>
<feature type="domain" description="CopZ zinc binding" evidence="1">
    <location>
        <begin position="17"/>
        <end position="77"/>
    </location>
</feature>
<accession>A0ABS2NQP5</accession>
<evidence type="ECO:0000313" key="2">
    <source>
        <dbReference type="EMBL" id="MBM7615253.1"/>
    </source>
</evidence>
<protein>
    <submittedName>
        <fullName evidence="2">SET domain-containing protein</fullName>
    </submittedName>
</protein>
<gene>
    <name evidence="2" type="ORF">JOC73_001815</name>
</gene>
<name>A0ABS2NQP5_9FIRM</name>
<dbReference type="Gene3D" id="2.20.25.270">
    <property type="match status" value="1"/>
</dbReference>
<comment type="caution">
    <text evidence="2">The sequence shown here is derived from an EMBL/GenBank/DDBJ whole genome shotgun (WGS) entry which is preliminary data.</text>
</comment>
<organism evidence="2 3">
    <name type="scientific">Alkaliphilus hydrothermalis</name>
    <dbReference type="NCBI Taxonomy" id="1482730"/>
    <lineage>
        <taxon>Bacteria</taxon>
        <taxon>Bacillati</taxon>
        <taxon>Bacillota</taxon>
        <taxon>Clostridia</taxon>
        <taxon>Peptostreptococcales</taxon>
        <taxon>Natronincolaceae</taxon>
        <taxon>Alkaliphilus</taxon>
    </lineage>
</organism>
<dbReference type="InterPro" id="IPR040890">
    <property type="entry name" value="Znf_CopZ"/>
</dbReference>
<evidence type="ECO:0000313" key="3">
    <source>
        <dbReference type="Proteomes" id="UP001314796"/>
    </source>
</evidence>
<dbReference type="RefSeq" id="WP_204402226.1">
    <property type="nucleotide sequence ID" value="NZ_JAFBEE010000010.1"/>
</dbReference>